<dbReference type="Proteomes" id="UP000504608">
    <property type="component" value="Unplaced"/>
</dbReference>
<feature type="compositionally biased region" description="Basic and acidic residues" evidence="3">
    <location>
        <begin position="291"/>
        <end position="301"/>
    </location>
</feature>
<evidence type="ECO:0000256" key="1">
    <source>
        <dbReference type="ARBA" id="ARBA00004123"/>
    </source>
</evidence>
<dbReference type="PANTHER" id="PTHR47122:SF8">
    <property type="entry name" value="MYB-LIKE DOMAIN-CONTAINING PROTEIN"/>
    <property type="match status" value="1"/>
</dbReference>
<dbReference type="Gene3D" id="1.10.246.220">
    <property type="match status" value="1"/>
</dbReference>
<accession>A0A6J1KBE8</accession>
<dbReference type="CDD" id="cd11660">
    <property type="entry name" value="SANT_TRF"/>
    <property type="match status" value="1"/>
</dbReference>
<feature type="compositionally biased region" description="Acidic residues" evidence="3">
    <location>
        <begin position="393"/>
        <end position="402"/>
    </location>
</feature>
<dbReference type="SUPFAM" id="SSF46689">
    <property type="entry name" value="Homeodomain-like"/>
    <property type="match status" value="1"/>
</dbReference>
<evidence type="ECO:0000256" key="3">
    <source>
        <dbReference type="SAM" id="MobiDB-lite"/>
    </source>
</evidence>
<dbReference type="InterPro" id="IPR001005">
    <property type="entry name" value="SANT/Myb"/>
</dbReference>
<keyword evidence="6" id="KW-1185">Reference proteome</keyword>
<dbReference type="OrthoDB" id="608866at2759"/>
<sequence length="544" mass="60750">MNAASKETMMTSNQATKMFTYEFPDVDSDLSIFPAPEDDVLGVEHFLQPDYNKCFPGSVLDFNTFHSHKCLSIENFSFAVEFDQIKIDSESLHSSLTLEGERTKQEVRDEKSKGTDDVVCSGINKLSGTVNRQITDDIFNLAPGSCNASFLGNVDFGYPQGFCTTDLGVDLSFAGGLGPKPLCDWNSPFIRDIQLKNSLSVAGHNVAFDQKDGKLMISSSTGSSGCSGSSTACLNDENMSDDRPVKRKRLSSCDSSKLNSEHNESKIVPFNEGNKVETPVTEKRLRKPPRRYSEESIEQKSRSNFKKSALKASKDKSLPSVCHTHQWQKKLKAAPIVPKDKSFNGGCIQVPFGLPIEEGHSTKKRICWEPEEIKDNRILCIKDKNDVESFSAESEDENTEDECVTKGNTTQKGNSRRKHHISWTLSEVMKLVEGVSEYGVGRWTEIKRLQFSSSSHRTSVDLKDKWRNLLKASDTQLQNRRKVVLGRKQALQQVPESVLCRVRELAAIYPYPRENKSKETCSAPTTSSFKSTTSNMLVCLPTVM</sequence>
<evidence type="ECO:0000313" key="7">
    <source>
        <dbReference type="RefSeq" id="XP_022998870.1"/>
    </source>
</evidence>
<evidence type="ECO:0000259" key="5">
    <source>
        <dbReference type="PROSITE" id="PS51294"/>
    </source>
</evidence>
<dbReference type="Pfam" id="PF00249">
    <property type="entry name" value="Myb_DNA-binding"/>
    <property type="match status" value="1"/>
</dbReference>
<dbReference type="KEGG" id="cmax:111493398"/>
<evidence type="ECO:0000313" key="8">
    <source>
        <dbReference type="RefSeq" id="XP_022998871.1"/>
    </source>
</evidence>
<dbReference type="InterPro" id="IPR009057">
    <property type="entry name" value="Homeodomain-like_sf"/>
</dbReference>
<protein>
    <submittedName>
        <fullName evidence="7 8">Uncharacterized protein LOC111493398 isoform X1</fullName>
    </submittedName>
</protein>
<dbReference type="PROSITE" id="PS51294">
    <property type="entry name" value="HTH_MYB"/>
    <property type="match status" value="1"/>
</dbReference>
<dbReference type="AlphaFoldDB" id="A0A6J1KBE8"/>
<evidence type="ECO:0000256" key="2">
    <source>
        <dbReference type="ARBA" id="ARBA00023242"/>
    </source>
</evidence>
<dbReference type="PANTHER" id="PTHR47122">
    <property type="entry name" value="MYB-LIKE DNA-BINDING DOMAIN CONTAINING PROTEIN, EXPRESSED"/>
    <property type="match status" value="1"/>
</dbReference>
<dbReference type="GO" id="GO:0005634">
    <property type="term" value="C:nucleus"/>
    <property type="evidence" value="ECO:0007669"/>
    <property type="project" value="UniProtKB-SubCell"/>
</dbReference>
<gene>
    <name evidence="7 8" type="primary">LOC111493398</name>
</gene>
<dbReference type="PROSITE" id="PS50090">
    <property type="entry name" value="MYB_LIKE"/>
    <property type="match status" value="1"/>
</dbReference>
<feature type="region of interest" description="Disordered" evidence="3">
    <location>
        <begin position="219"/>
        <end position="307"/>
    </location>
</feature>
<feature type="domain" description="HTH myb-type" evidence="5">
    <location>
        <begin position="415"/>
        <end position="474"/>
    </location>
</feature>
<proteinExistence type="predicted"/>
<feature type="region of interest" description="Disordered" evidence="3">
    <location>
        <begin position="391"/>
        <end position="415"/>
    </location>
</feature>
<keyword evidence="2" id="KW-0539">Nucleus</keyword>
<organism evidence="6 8">
    <name type="scientific">Cucurbita maxima</name>
    <name type="common">Pumpkin</name>
    <name type="synonym">Winter squash</name>
    <dbReference type="NCBI Taxonomy" id="3661"/>
    <lineage>
        <taxon>Eukaryota</taxon>
        <taxon>Viridiplantae</taxon>
        <taxon>Streptophyta</taxon>
        <taxon>Embryophyta</taxon>
        <taxon>Tracheophyta</taxon>
        <taxon>Spermatophyta</taxon>
        <taxon>Magnoliopsida</taxon>
        <taxon>eudicotyledons</taxon>
        <taxon>Gunneridae</taxon>
        <taxon>Pentapetalae</taxon>
        <taxon>rosids</taxon>
        <taxon>fabids</taxon>
        <taxon>Cucurbitales</taxon>
        <taxon>Cucurbitaceae</taxon>
        <taxon>Cucurbiteae</taxon>
        <taxon>Cucurbita</taxon>
    </lineage>
</organism>
<dbReference type="InterPro" id="IPR017930">
    <property type="entry name" value="Myb_dom"/>
</dbReference>
<dbReference type="RefSeq" id="XP_022998871.1">
    <property type="nucleotide sequence ID" value="XM_023143103.1"/>
</dbReference>
<evidence type="ECO:0000313" key="6">
    <source>
        <dbReference type="Proteomes" id="UP000504608"/>
    </source>
</evidence>
<dbReference type="GeneID" id="111493398"/>
<evidence type="ECO:0000259" key="4">
    <source>
        <dbReference type="PROSITE" id="PS50090"/>
    </source>
</evidence>
<feature type="compositionally biased region" description="Low complexity" evidence="3">
    <location>
        <begin position="219"/>
        <end position="231"/>
    </location>
</feature>
<name>A0A6J1KBE8_CUCMA</name>
<dbReference type="SMART" id="SM00717">
    <property type="entry name" value="SANT"/>
    <property type="match status" value="1"/>
</dbReference>
<dbReference type="RefSeq" id="XP_022998870.1">
    <property type="nucleotide sequence ID" value="XM_023143102.1"/>
</dbReference>
<feature type="domain" description="Myb-like" evidence="4">
    <location>
        <begin position="422"/>
        <end position="470"/>
    </location>
</feature>
<reference evidence="7 8" key="1">
    <citation type="submission" date="2025-04" db="UniProtKB">
        <authorList>
            <consortium name="RefSeq"/>
        </authorList>
    </citation>
    <scope>IDENTIFICATION</scope>
    <source>
        <tissue evidence="7 8">Young leaves</tissue>
    </source>
</reference>
<comment type="subcellular location">
    <subcellularLocation>
        <location evidence="1">Nucleus</location>
    </subcellularLocation>
</comment>